<evidence type="ECO:0000313" key="16">
    <source>
        <dbReference type="EMBL" id="BCU81371.1"/>
    </source>
</evidence>
<dbReference type="SUPFAM" id="SSF56059">
    <property type="entry name" value="Glutathione synthetase ATP-binding domain-like"/>
    <property type="match status" value="2"/>
</dbReference>
<dbReference type="EC" id="2.7.9.2" evidence="5"/>
<organism evidence="16 17">
    <name type="scientific">Polycladomyces abyssicola</name>
    <dbReference type="NCBI Taxonomy" id="1125966"/>
    <lineage>
        <taxon>Bacteria</taxon>
        <taxon>Bacillati</taxon>
        <taxon>Bacillota</taxon>
        <taxon>Bacilli</taxon>
        <taxon>Bacillales</taxon>
        <taxon>Thermoactinomycetaceae</taxon>
        <taxon>Polycladomyces</taxon>
    </lineage>
</organism>
<evidence type="ECO:0000256" key="3">
    <source>
        <dbReference type="ARBA" id="ARBA00004742"/>
    </source>
</evidence>
<dbReference type="PANTHER" id="PTHR43030:SF1">
    <property type="entry name" value="PHOSPHOENOLPYRUVATE SYNTHASE"/>
    <property type="match status" value="1"/>
</dbReference>
<evidence type="ECO:0000256" key="5">
    <source>
        <dbReference type="ARBA" id="ARBA00011996"/>
    </source>
</evidence>
<sequence>MKYVLYFDEIDRHSLPIVGGKGSNLGEMSKAGFPVPPGFCITTSAYRQFIEASDEMDEWLDSLNLKADPVTGHRRTVSIDVGFGLGEALVSGIVTADLYKVRDHQIIQKQRCRECNQNIKRWPICPC</sequence>
<evidence type="ECO:0000256" key="1">
    <source>
        <dbReference type="ARBA" id="ARBA00001946"/>
    </source>
</evidence>
<dbReference type="InterPro" id="IPR002192">
    <property type="entry name" value="PPDK_AMP/ATP-bd"/>
</dbReference>
<keyword evidence="12" id="KW-0460">Magnesium</keyword>
<dbReference type="InterPro" id="IPR013815">
    <property type="entry name" value="ATP_grasp_subdomain_1"/>
</dbReference>
<keyword evidence="9" id="KW-0547">Nucleotide-binding</keyword>
<proteinExistence type="inferred from homology"/>
<evidence type="ECO:0000256" key="6">
    <source>
        <dbReference type="ARBA" id="ARBA00021623"/>
    </source>
</evidence>
<gene>
    <name evidence="16" type="ORF">JIR001_11540</name>
</gene>
<evidence type="ECO:0000256" key="8">
    <source>
        <dbReference type="ARBA" id="ARBA00022723"/>
    </source>
</evidence>
<evidence type="ECO:0000256" key="11">
    <source>
        <dbReference type="ARBA" id="ARBA00022840"/>
    </source>
</evidence>
<dbReference type="GO" id="GO:0005524">
    <property type="term" value="F:ATP binding"/>
    <property type="evidence" value="ECO:0007669"/>
    <property type="project" value="UniProtKB-KW"/>
</dbReference>
<protein>
    <recommendedName>
        <fullName evidence="6">Phosphoenolpyruvate synthase</fullName>
        <ecNumber evidence="5">2.7.9.2</ecNumber>
    </recommendedName>
    <alternativeName>
        <fullName evidence="13">Pyruvate, water dikinase</fullName>
    </alternativeName>
</protein>
<evidence type="ECO:0000259" key="15">
    <source>
        <dbReference type="Pfam" id="PF01326"/>
    </source>
</evidence>
<evidence type="ECO:0000256" key="13">
    <source>
        <dbReference type="ARBA" id="ARBA00033470"/>
    </source>
</evidence>
<reference evidence="16" key="1">
    <citation type="journal article" date="2013" name="Int. J. Syst. Evol. Microbiol.">
        <title>Polycladomyces abyssicola gen. nov., sp. nov., a thermophilic filamentous bacterium isolated from hemipelagic sediment.</title>
        <authorList>
            <person name="Tsubouchi T."/>
            <person name="Shimane Y."/>
            <person name="Mori K."/>
            <person name="Usui K."/>
            <person name="Hiraki T."/>
            <person name="Tame A."/>
            <person name="Uematsu K."/>
            <person name="Maruyama T."/>
            <person name="Hatada Y."/>
        </authorList>
    </citation>
    <scope>NUCLEOTIDE SEQUENCE</scope>
    <source>
        <strain evidence="16">JIR-001</strain>
    </source>
</reference>
<dbReference type="InterPro" id="IPR006319">
    <property type="entry name" value="PEP_synth"/>
</dbReference>
<dbReference type="GO" id="GO:0046872">
    <property type="term" value="F:metal ion binding"/>
    <property type="evidence" value="ECO:0007669"/>
    <property type="project" value="UniProtKB-KW"/>
</dbReference>
<evidence type="ECO:0000256" key="9">
    <source>
        <dbReference type="ARBA" id="ARBA00022741"/>
    </source>
</evidence>
<feature type="domain" description="Pyruvate phosphate dikinase AMP/ATP-binding" evidence="15">
    <location>
        <begin position="16"/>
        <end position="62"/>
    </location>
</feature>
<accession>A0A8D5UDG4</accession>
<dbReference type="Pfam" id="PF01326">
    <property type="entry name" value="PPDK_N"/>
    <property type="match status" value="1"/>
</dbReference>
<dbReference type="PANTHER" id="PTHR43030">
    <property type="entry name" value="PHOSPHOENOLPYRUVATE SYNTHASE"/>
    <property type="match status" value="1"/>
</dbReference>
<evidence type="ECO:0000256" key="14">
    <source>
        <dbReference type="ARBA" id="ARBA00047700"/>
    </source>
</evidence>
<dbReference type="AlphaFoldDB" id="A0A8D5UDG4"/>
<evidence type="ECO:0000256" key="7">
    <source>
        <dbReference type="ARBA" id="ARBA00022679"/>
    </source>
</evidence>
<keyword evidence="8" id="KW-0479">Metal-binding</keyword>
<comment type="function">
    <text evidence="2">Catalyzes the phosphorylation of pyruvate to phosphoenolpyruvate.</text>
</comment>
<comment type="catalytic activity">
    <reaction evidence="14">
        <text>pyruvate + ATP + H2O = phosphoenolpyruvate + AMP + phosphate + 2 H(+)</text>
        <dbReference type="Rhea" id="RHEA:11364"/>
        <dbReference type="ChEBI" id="CHEBI:15361"/>
        <dbReference type="ChEBI" id="CHEBI:15377"/>
        <dbReference type="ChEBI" id="CHEBI:15378"/>
        <dbReference type="ChEBI" id="CHEBI:30616"/>
        <dbReference type="ChEBI" id="CHEBI:43474"/>
        <dbReference type="ChEBI" id="CHEBI:58702"/>
        <dbReference type="ChEBI" id="CHEBI:456215"/>
        <dbReference type="EC" id="2.7.9.2"/>
    </reaction>
</comment>
<comment type="cofactor">
    <cofactor evidence="1">
        <name>Mg(2+)</name>
        <dbReference type="ChEBI" id="CHEBI:18420"/>
    </cofactor>
</comment>
<name>A0A8D5UDG4_9BACL</name>
<evidence type="ECO:0000313" key="17">
    <source>
        <dbReference type="Proteomes" id="UP000677436"/>
    </source>
</evidence>
<keyword evidence="7" id="KW-0808">Transferase</keyword>
<dbReference type="Proteomes" id="UP000677436">
    <property type="component" value="Chromosome"/>
</dbReference>
<reference evidence="16" key="2">
    <citation type="journal article" date="2021" name="Microbiol. Resour. Announc.">
        <title>Complete Genome Sequence of Polycladomyces abyssicola JIR-001T, Isolated from Hemipelagic Sediment in Deep Seawater.</title>
        <authorList>
            <person name="Tsubouchi T."/>
            <person name="Kaneko Y."/>
        </authorList>
    </citation>
    <scope>NUCLEOTIDE SEQUENCE</scope>
    <source>
        <strain evidence="16">JIR-001</strain>
    </source>
</reference>
<keyword evidence="17" id="KW-1185">Reference proteome</keyword>
<comment type="similarity">
    <text evidence="4">Belongs to the PEP-utilizing enzyme family.</text>
</comment>
<evidence type="ECO:0000256" key="2">
    <source>
        <dbReference type="ARBA" id="ARBA00002988"/>
    </source>
</evidence>
<dbReference type="Gene3D" id="3.30.1490.20">
    <property type="entry name" value="ATP-grasp fold, A domain"/>
    <property type="match status" value="1"/>
</dbReference>
<keyword evidence="10" id="KW-0418">Kinase</keyword>
<dbReference type="GO" id="GO:0008986">
    <property type="term" value="F:pyruvate, water dikinase activity"/>
    <property type="evidence" value="ECO:0007669"/>
    <property type="project" value="UniProtKB-EC"/>
</dbReference>
<evidence type="ECO:0000256" key="12">
    <source>
        <dbReference type="ARBA" id="ARBA00022842"/>
    </source>
</evidence>
<keyword evidence="11" id="KW-0067">ATP-binding</keyword>
<evidence type="ECO:0000256" key="10">
    <source>
        <dbReference type="ARBA" id="ARBA00022777"/>
    </source>
</evidence>
<dbReference type="KEGG" id="pabs:JIR001_11540"/>
<dbReference type="EMBL" id="AP024601">
    <property type="protein sequence ID" value="BCU81371.1"/>
    <property type="molecule type" value="Genomic_DNA"/>
</dbReference>
<evidence type="ECO:0000256" key="4">
    <source>
        <dbReference type="ARBA" id="ARBA00007837"/>
    </source>
</evidence>
<comment type="pathway">
    <text evidence="3">Carbohydrate biosynthesis; gluconeogenesis.</text>
</comment>